<dbReference type="SUPFAM" id="SSF52317">
    <property type="entry name" value="Class I glutamine amidotransferase-like"/>
    <property type="match status" value="1"/>
</dbReference>
<dbReference type="InterPro" id="IPR033828">
    <property type="entry name" value="GATase1_CTP_Synthase"/>
</dbReference>
<dbReference type="Pfam" id="PF00117">
    <property type="entry name" value="GATase"/>
    <property type="match status" value="1"/>
</dbReference>
<dbReference type="PANTHER" id="PTHR11550">
    <property type="entry name" value="CTP SYNTHASE"/>
    <property type="match status" value="1"/>
</dbReference>
<keyword evidence="6 9" id="KW-0315">Glutamine amidotransferase</keyword>
<keyword evidence="4 9" id="KW-0547">Nucleotide-binding</keyword>
<dbReference type="RefSeq" id="WP_341406439.1">
    <property type="nucleotide sequence ID" value="NZ_JBBUKT010000008.1"/>
</dbReference>
<dbReference type="EC" id="6.3.4.2" evidence="9"/>
<dbReference type="CDD" id="cd01746">
    <property type="entry name" value="GATase1_CTP_Synthase"/>
    <property type="match status" value="1"/>
</dbReference>
<comment type="catalytic activity">
    <reaction evidence="8 9">
        <text>UTP + L-glutamine + ATP + H2O = CTP + L-glutamate + ADP + phosphate + 2 H(+)</text>
        <dbReference type="Rhea" id="RHEA:26426"/>
        <dbReference type="ChEBI" id="CHEBI:15377"/>
        <dbReference type="ChEBI" id="CHEBI:15378"/>
        <dbReference type="ChEBI" id="CHEBI:29985"/>
        <dbReference type="ChEBI" id="CHEBI:30616"/>
        <dbReference type="ChEBI" id="CHEBI:37563"/>
        <dbReference type="ChEBI" id="CHEBI:43474"/>
        <dbReference type="ChEBI" id="CHEBI:46398"/>
        <dbReference type="ChEBI" id="CHEBI:58359"/>
        <dbReference type="ChEBI" id="CHEBI:456216"/>
        <dbReference type="EC" id="6.3.4.2"/>
    </reaction>
</comment>
<organism evidence="12 13">
    <name type="scientific">Luteolibacter soli</name>
    <dbReference type="NCBI Taxonomy" id="3135280"/>
    <lineage>
        <taxon>Bacteria</taxon>
        <taxon>Pseudomonadati</taxon>
        <taxon>Verrucomicrobiota</taxon>
        <taxon>Verrucomicrobiia</taxon>
        <taxon>Verrucomicrobiales</taxon>
        <taxon>Verrucomicrobiaceae</taxon>
        <taxon>Luteolibacter</taxon>
    </lineage>
</organism>
<evidence type="ECO:0000313" key="13">
    <source>
        <dbReference type="Proteomes" id="UP001371305"/>
    </source>
</evidence>
<feature type="binding site" evidence="9">
    <location>
        <begin position="240"/>
        <end position="242"/>
    </location>
    <ligand>
        <name>ATP</name>
        <dbReference type="ChEBI" id="CHEBI:30616"/>
    </ligand>
</feature>
<keyword evidence="9" id="KW-0460">Magnesium</keyword>
<comment type="caution">
    <text evidence="12">The sequence shown here is derived from an EMBL/GenBank/DDBJ whole genome shotgun (WGS) entry which is preliminary data.</text>
</comment>
<feature type="active site" evidence="9">
    <location>
        <position position="510"/>
    </location>
</feature>
<feature type="region of interest" description="Amidoligase domain" evidence="9">
    <location>
        <begin position="1"/>
        <end position="268"/>
    </location>
</feature>
<evidence type="ECO:0000259" key="10">
    <source>
        <dbReference type="Pfam" id="PF00117"/>
    </source>
</evidence>
<evidence type="ECO:0000313" key="12">
    <source>
        <dbReference type="EMBL" id="MEK7952683.1"/>
    </source>
</evidence>
<dbReference type="InterPro" id="IPR017456">
    <property type="entry name" value="CTP_synthase_N"/>
</dbReference>
<evidence type="ECO:0000256" key="3">
    <source>
        <dbReference type="ARBA" id="ARBA00022598"/>
    </source>
</evidence>
<accession>A0ABU9AYS7</accession>
<comment type="subunit">
    <text evidence="9">Homotetramer.</text>
</comment>
<dbReference type="CDD" id="cd03113">
    <property type="entry name" value="CTPS_N"/>
    <property type="match status" value="1"/>
</dbReference>
<comment type="catalytic activity">
    <reaction evidence="9">
        <text>UTP + NH4(+) + ATP = CTP + ADP + phosphate + 2 H(+)</text>
        <dbReference type="Rhea" id="RHEA:16597"/>
        <dbReference type="ChEBI" id="CHEBI:15378"/>
        <dbReference type="ChEBI" id="CHEBI:28938"/>
        <dbReference type="ChEBI" id="CHEBI:30616"/>
        <dbReference type="ChEBI" id="CHEBI:37563"/>
        <dbReference type="ChEBI" id="CHEBI:43474"/>
        <dbReference type="ChEBI" id="CHEBI:46398"/>
        <dbReference type="ChEBI" id="CHEBI:456216"/>
    </reaction>
</comment>
<dbReference type="PANTHER" id="PTHR11550:SF0">
    <property type="entry name" value="CTP SYNTHASE-RELATED"/>
    <property type="match status" value="1"/>
</dbReference>
<name>A0ABU9AYS7_9BACT</name>
<evidence type="ECO:0000256" key="7">
    <source>
        <dbReference type="ARBA" id="ARBA00022975"/>
    </source>
</evidence>
<dbReference type="Proteomes" id="UP001371305">
    <property type="component" value="Unassembled WGS sequence"/>
</dbReference>
<feature type="binding site" evidence="9">
    <location>
        <begin position="13"/>
        <end position="18"/>
    </location>
    <ligand>
        <name>ATP</name>
        <dbReference type="ChEBI" id="CHEBI:30616"/>
    </ligand>
</feature>
<dbReference type="GO" id="GO:0003883">
    <property type="term" value="F:CTP synthase activity"/>
    <property type="evidence" value="ECO:0007669"/>
    <property type="project" value="UniProtKB-EC"/>
</dbReference>
<feature type="binding site" evidence="9">
    <location>
        <begin position="384"/>
        <end position="387"/>
    </location>
    <ligand>
        <name>L-glutamine</name>
        <dbReference type="ChEBI" id="CHEBI:58359"/>
    </ligand>
</feature>
<feature type="active site" description="Nucleophile; for glutamine hydrolysis" evidence="9">
    <location>
        <position position="383"/>
    </location>
</feature>
<keyword evidence="13" id="KW-1185">Reference proteome</keyword>
<proteinExistence type="inferred from homology"/>
<comment type="catalytic activity">
    <reaction evidence="9">
        <text>L-glutamine + H2O = L-glutamate + NH4(+)</text>
        <dbReference type="Rhea" id="RHEA:15889"/>
        <dbReference type="ChEBI" id="CHEBI:15377"/>
        <dbReference type="ChEBI" id="CHEBI:28938"/>
        <dbReference type="ChEBI" id="CHEBI:29985"/>
        <dbReference type="ChEBI" id="CHEBI:58359"/>
    </reaction>
</comment>
<comment type="function">
    <text evidence="9">Catalyzes the ATP-dependent amination of UTP to CTP with either L-glutamine or ammonia as the source of nitrogen. Regulates intracellular CTP levels through interactions with the four ribonucleotide triphosphates.</text>
</comment>
<comment type="activity regulation">
    <text evidence="9">Allosterically activated by GTP, when glutamine is the substrate; GTP has no effect on the reaction when ammonia is the substrate. The allosteric effector GTP functions by stabilizing the protein conformation that binds the tetrahedral intermediate(s) formed during glutamine hydrolysis. Inhibited by the product CTP, via allosteric rather than competitive inhibition.</text>
</comment>
<feature type="domain" description="CTP synthase N-terminal" evidence="11">
    <location>
        <begin position="2"/>
        <end position="267"/>
    </location>
</feature>
<dbReference type="Gene3D" id="3.40.50.300">
    <property type="entry name" value="P-loop containing nucleotide triphosphate hydrolases"/>
    <property type="match status" value="1"/>
</dbReference>
<feature type="binding site" evidence="9">
    <location>
        <position position="141"/>
    </location>
    <ligand>
        <name>Mg(2+)</name>
        <dbReference type="ChEBI" id="CHEBI:18420"/>
    </ligand>
</feature>
<reference evidence="12 13" key="1">
    <citation type="submission" date="2024-04" db="EMBL/GenBank/DDBJ databases">
        <title>Luteolibacter sp. isolated from soil.</title>
        <authorList>
            <person name="An J."/>
        </authorList>
    </citation>
    <scope>NUCLEOTIDE SEQUENCE [LARGE SCALE GENOMIC DNA]</scope>
    <source>
        <strain evidence="12 13">Y139</strain>
    </source>
</reference>
<feature type="binding site" evidence="9">
    <location>
        <begin position="188"/>
        <end position="193"/>
    </location>
    <ligand>
        <name>CTP</name>
        <dbReference type="ChEBI" id="CHEBI:37563"/>
        <note>allosteric inhibitor</note>
    </ligand>
</feature>
<feature type="binding site" evidence="9">
    <location>
        <position position="465"/>
    </location>
    <ligand>
        <name>L-glutamine</name>
        <dbReference type="ChEBI" id="CHEBI:58359"/>
    </ligand>
</feature>
<feature type="binding site" evidence="9">
    <location>
        <position position="53"/>
    </location>
    <ligand>
        <name>L-glutamine</name>
        <dbReference type="ChEBI" id="CHEBI:58359"/>
    </ligand>
</feature>
<feature type="active site" evidence="9">
    <location>
        <position position="512"/>
    </location>
</feature>
<feature type="binding site" evidence="9">
    <location>
        <position position="12"/>
    </location>
    <ligand>
        <name>UTP</name>
        <dbReference type="ChEBI" id="CHEBI:46398"/>
    </ligand>
</feature>
<evidence type="ECO:0000256" key="8">
    <source>
        <dbReference type="ARBA" id="ARBA00047781"/>
    </source>
</evidence>
<dbReference type="PROSITE" id="PS51273">
    <property type="entry name" value="GATASE_TYPE_1"/>
    <property type="match status" value="1"/>
</dbReference>
<keyword evidence="9" id="KW-0479">Metal-binding</keyword>
<evidence type="ECO:0000256" key="9">
    <source>
        <dbReference type="HAMAP-Rule" id="MF_01227"/>
    </source>
</evidence>
<dbReference type="Gene3D" id="3.40.50.880">
    <property type="match status" value="1"/>
</dbReference>
<dbReference type="InterPro" id="IPR004468">
    <property type="entry name" value="CTP_synthase"/>
</dbReference>
<evidence type="ECO:0000256" key="4">
    <source>
        <dbReference type="ARBA" id="ARBA00022741"/>
    </source>
</evidence>
<evidence type="ECO:0000256" key="6">
    <source>
        <dbReference type="ARBA" id="ARBA00022962"/>
    </source>
</evidence>
<comment type="miscellaneous">
    <text evidence="9">CTPSs have evolved a hybrid strategy for distinguishing between UTP and CTP. The overlapping regions of the product feedback inhibitory and substrate sites recognize a common feature in both compounds, the triphosphate moiety. To differentiate isosteric substrate and product pyrimidine rings, an additional pocket far from the expected kinase/ligase catalytic site, specifically recognizes the cytosine and ribose portions of the product inhibitor.</text>
</comment>
<feature type="binding site" evidence="9">
    <location>
        <begin position="188"/>
        <end position="193"/>
    </location>
    <ligand>
        <name>UTP</name>
        <dbReference type="ChEBI" id="CHEBI:46398"/>
    </ligand>
</feature>
<feature type="binding site" evidence="9">
    <location>
        <begin position="148"/>
        <end position="150"/>
    </location>
    <ligand>
        <name>CTP</name>
        <dbReference type="ChEBI" id="CHEBI:37563"/>
        <note>allosteric inhibitor</note>
    </ligand>
</feature>
<dbReference type="InterPro" id="IPR027417">
    <property type="entry name" value="P-loop_NTPase"/>
</dbReference>
<evidence type="ECO:0000256" key="1">
    <source>
        <dbReference type="ARBA" id="ARBA00005171"/>
    </source>
</evidence>
<gene>
    <name evidence="9" type="primary">pyrG</name>
    <name evidence="12" type="ORF">WKV53_19370</name>
</gene>
<evidence type="ECO:0000256" key="2">
    <source>
        <dbReference type="ARBA" id="ARBA00007533"/>
    </source>
</evidence>
<feature type="binding site" evidence="9">
    <location>
        <position position="224"/>
    </location>
    <ligand>
        <name>UTP</name>
        <dbReference type="ChEBI" id="CHEBI:46398"/>
    </ligand>
</feature>
<dbReference type="NCBIfam" id="NF003792">
    <property type="entry name" value="PRK05380.1"/>
    <property type="match status" value="1"/>
</dbReference>
<keyword evidence="3 9" id="KW-0436">Ligase</keyword>
<feature type="domain" description="Glutamine amidotransferase" evidence="10">
    <location>
        <begin position="304"/>
        <end position="529"/>
    </location>
</feature>
<dbReference type="InterPro" id="IPR017926">
    <property type="entry name" value="GATASE"/>
</dbReference>
<dbReference type="InterPro" id="IPR029062">
    <property type="entry name" value="Class_I_gatase-like"/>
</dbReference>
<dbReference type="EMBL" id="JBBUKT010000008">
    <property type="protein sequence ID" value="MEK7952683.1"/>
    <property type="molecule type" value="Genomic_DNA"/>
</dbReference>
<comment type="similarity">
    <text evidence="2 9">Belongs to the CTP synthase family.</text>
</comment>
<protein>
    <recommendedName>
        <fullName evidence="9">CTP synthase</fullName>
        <ecNumber evidence="9">6.3.4.2</ecNumber>
    </recommendedName>
    <alternativeName>
        <fullName evidence="9">Cytidine 5'-triphosphate synthase</fullName>
    </alternativeName>
    <alternativeName>
        <fullName evidence="9">Cytidine triphosphate synthetase</fullName>
        <shortName evidence="9">CTP synthetase</shortName>
        <shortName evidence="9">CTPS</shortName>
    </alternativeName>
    <alternativeName>
        <fullName evidence="9">UTP--ammonia ligase</fullName>
    </alternativeName>
</protein>
<feature type="binding site" evidence="9">
    <location>
        <position position="12"/>
    </location>
    <ligand>
        <name>CTP</name>
        <dbReference type="ChEBI" id="CHEBI:37563"/>
        <note>allosteric inhibitor</note>
    </ligand>
</feature>
<sequence>MKYIFVTGGVVSSLGKGLAAASIGALLEHRGLKTLMQKFDPYLNVDPGTMSPYQHGEVYVLDDGAETDLDLGHYERFTSGVMSRLNNLTSGQVFDAVIKKERRGEYLGKTVQFIPHVTDEIKARLHMVTDSNPDVDVLITEIGGTVGDMEGLLFVEALRQFALEVGKDNVCFIHVTLLPFIKAAGEVKTKPTQQSVAKLRELGIQPDIIICRTEADLDEDNRKKIAMFCNVEKKNVVAFRDVAHTIYECPLDLRRDKIDRLVVDKIGLGHTPAPALDDWEHFVRRVIHPKNKVTIAVAGKYIELQDAYKSIYESLIHAGAHHDTKVNIVRVEAEAIEDHGAKAVIGEVDGILVPGGFGDRGIEGKILAAQYARENNIPYFGICLGMQIATIEFARNICKLRGANSTEFDKNTPFPVICLQEEQKGVEDMGATMRLGSCESVVFAGTKASDLYGSADRIHERHRHRYEFNSDFQDKLQDGGLVISSVSEKEGLVEIIELPNHPFFVGAQFHPEFQSKPNKPHPLFAGFVKASLERAQAQ</sequence>
<feature type="binding site" evidence="9">
    <location>
        <position position="407"/>
    </location>
    <ligand>
        <name>L-glutamine</name>
        <dbReference type="ChEBI" id="CHEBI:58359"/>
    </ligand>
</feature>
<feature type="binding site" evidence="9">
    <location>
        <position position="224"/>
    </location>
    <ligand>
        <name>CTP</name>
        <dbReference type="ChEBI" id="CHEBI:37563"/>
        <note>allosteric inhibitor</note>
    </ligand>
</feature>
<evidence type="ECO:0000259" key="11">
    <source>
        <dbReference type="Pfam" id="PF06418"/>
    </source>
</evidence>
<dbReference type="SUPFAM" id="SSF52540">
    <property type="entry name" value="P-loop containing nucleoside triphosphate hydrolases"/>
    <property type="match status" value="1"/>
</dbReference>
<feature type="binding site" evidence="9">
    <location>
        <position position="356"/>
    </location>
    <ligand>
        <name>L-glutamine</name>
        <dbReference type="ChEBI" id="CHEBI:58359"/>
    </ligand>
</feature>
<comment type="pathway">
    <text evidence="1 9">Pyrimidine metabolism; CTP biosynthesis via de novo pathway; CTP from UDP: step 2/2.</text>
</comment>
<dbReference type="HAMAP" id="MF_01227">
    <property type="entry name" value="PyrG"/>
    <property type="match status" value="1"/>
</dbReference>
<dbReference type="NCBIfam" id="TIGR00337">
    <property type="entry name" value="PyrG"/>
    <property type="match status" value="1"/>
</dbReference>
<dbReference type="Pfam" id="PF06418">
    <property type="entry name" value="CTP_synth_N"/>
    <property type="match status" value="1"/>
</dbReference>
<evidence type="ECO:0000256" key="5">
    <source>
        <dbReference type="ARBA" id="ARBA00022840"/>
    </source>
</evidence>
<keyword evidence="5 9" id="KW-0067">ATP-binding</keyword>
<feature type="binding site" evidence="9">
    <location>
        <position position="70"/>
    </location>
    <ligand>
        <name>ATP</name>
        <dbReference type="ChEBI" id="CHEBI:30616"/>
    </ligand>
</feature>
<keyword evidence="7 9" id="KW-0665">Pyrimidine biosynthesis</keyword>
<feature type="binding site" evidence="9">
    <location>
        <position position="70"/>
    </location>
    <ligand>
        <name>Mg(2+)</name>
        <dbReference type="ChEBI" id="CHEBI:18420"/>
    </ligand>
</feature>